<dbReference type="InterPro" id="IPR018108">
    <property type="entry name" value="MCP_transmembrane"/>
</dbReference>
<keyword evidence="6" id="KW-0496">Mitochondrion</keyword>
<dbReference type="Proteomes" id="UP000233556">
    <property type="component" value="Unassembled WGS sequence"/>
</dbReference>
<comment type="similarity">
    <text evidence="2 9">Belongs to the mitochondrial carrier (TC 2.A.29) family.</text>
</comment>
<evidence type="ECO:0000313" key="11">
    <source>
        <dbReference type="Proteomes" id="UP000233556"/>
    </source>
</evidence>
<dbReference type="Pfam" id="PF00153">
    <property type="entry name" value="Mito_carr"/>
    <property type="match status" value="1"/>
</dbReference>
<evidence type="ECO:0000313" key="10">
    <source>
        <dbReference type="EMBL" id="PKU30330.1"/>
    </source>
</evidence>
<evidence type="ECO:0000256" key="7">
    <source>
        <dbReference type="ARBA" id="ARBA00023136"/>
    </source>
</evidence>
<dbReference type="SUPFAM" id="SSF103506">
    <property type="entry name" value="Mitochondrial carrier"/>
    <property type="match status" value="1"/>
</dbReference>
<keyword evidence="9" id="KW-0813">Transport</keyword>
<keyword evidence="3 8" id="KW-0812">Transmembrane</keyword>
<dbReference type="GO" id="GO:0043490">
    <property type="term" value="P:malate-aspartate shuttle"/>
    <property type="evidence" value="ECO:0007669"/>
    <property type="project" value="TreeGrafter"/>
</dbReference>
<reference evidence="11" key="2">
    <citation type="submission" date="2017-12" db="EMBL/GenBank/DDBJ databases">
        <title>Genome sequence of the Bar-tailed Godwit (Limosa lapponica baueri).</title>
        <authorList>
            <person name="Lima N.C.B."/>
            <person name="Parody-Merino A.M."/>
            <person name="Battley P.F."/>
            <person name="Fidler A.E."/>
            <person name="Prosdocimi F."/>
        </authorList>
    </citation>
    <scope>NUCLEOTIDE SEQUENCE [LARGE SCALE GENOMIC DNA]</scope>
</reference>
<evidence type="ECO:0000256" key="4">
    <source>
        <dbReference type="ARBA" id="ARBA00022792"/>
    </source>
</evidence>
<dbReference type="InterPro" id="IPR051028">
    <property type="entry name" value="Mito_Solute_Carrier"/>
</dbReference>
<evidence type="ECO:0000256" key="6">
    <source>
        <dbReference type="ARBA" id="ARBA00023128"/>
    </source>
</evidence>
<sequence length="194" mass="21683">MVPVPPDLLAAGGTTSHQVSFSYFNGFNSLLNNMELIRKIYSTLAGNRKDVEVTKEEFVLAAQKFGQVTPMEVDILFQLADLYEPRGRMTLADIERIAPLEEGTLPYNLAEAQRQDSQAISQASVSVGATAVYPIDLVKTRMQNQRSTGSFVGELMYKNSFDCFKKVLRYEGFFGLYRGVLKSEISDSLVELNF</sequence>
<dbReference type="PANTHER" id="PTHR45678:SF9">
    <property type="entry name" value="CALCIUM-BINDING MITOCHONDRIAL CARRIER PROTEIN ARALAR1"/>
    <property type="match status" value="1"/>
</dbReference>
<dbReference type="Gene3D" id="1.50.40.10">
    <property type="entry name" value="Mitochondrial carrier domain"/>
    <property type="match status" value="1"/>
</dbReference>
<dbReference type="AlphaFoldDB" id="A0A2I0T958"/>
<evidence type="ECO:0000256" key="8">
    <source>
        <dbReference type="PROSITE-ProRule" id="PRU00282"/>
    </source>
</evidence>
<dbReference type="InterPro" id="IPR023395">
    <property type="entry name" value="MCP_dom_sf"/>
</dbReference>
<organism evidence="10 11">
    <name type="scientific">Limosa lapponica baueri</name>
    <dbReference type="NCBI Taxonomy" id="1758121"/>
    <lineage>
        <taxon>Eukaryota</taxon>
        <taxon>Metazoa</taxon>
        <taxon>Chordata</taxon>
        <taxon>Craniata</taxon>
        <taxon>Vertebrata</taxon>
        <taxon>Euteleostomi</taxon>
        <taxon>Archelosauria</taxon>
        <taxon>Archosauria</taxon>
        <taxon>Dinosauria</taxon>
        <taxon>Saurischia</taxon>
        <taxon>Theropoda</taxon>
        <taxon>Coelurosauria</taxon>
        <taxon>Aves</taxon>
        <taxon>Neognathae</taxon>
        <taxon>Neoaves</taxon>
        <taxon>Charadriiformes</taxon>
        <taxon>Scolopacidae</taxon>
        <taxon>Limosa</taxon>
    </lineage>
</organism>
<evidence type="ECO:0000256" key="2">
    <source>
        <dbReference type="ARBA" id="ARBA00006375"/>
    </source>
</evidence>
<name>A0A2I0T958_LIMLA</name>
<dbReference type="EMBL" id="KZ514917">
    <property type="protein sequence ID" value="PKU30330.1"/>
    <property type="molecule type" value="Genomic_DNA"/>
</dbReference>
<dbReference type="GO" id="GO:0015183">
    <property type="term" value="F:L-aspartate transmembrane transporter activity"/>
    <property type="evidence" value="ECO:0007669"/>
    <property type="project" value="TreeGrafter"/>
</dbReference>
<keyword evidence="5" id="KW-1133">Transmembrane helix</keyword>
<comment type="subcellular location">
    <subcellularLocation>
        <location evidence="1">Mitochondrion inner membrane</location>
        <topology evidence="1">Multi-pass membrane protein</topology>
    </subcellularLocation>
</comment>
<keyword evidence="11" id="KW-1185">Reference proteome</keyword>
<keyword evidence="4" id="KW-0999">Mitochondrion inner membrane</keyword>
<accession>A0A2I0T958</accession>
<feature type="repeat" description="Solcar" evidence="8">
    <location>
        <begin position="117"/>
        <end position="194"/>
    </location>
</feature>
<evidence type="ECO:0000256" key="9">
    <source>
        <dbReference type="RuleBase" id="RU000488"/>
    </source>
</evidence>
<evidence type="ECO:0000256" key="3">
    <source>
        <dbReference type="ARBA" id="ARBA00022692"/>
    </source>
</evidence>
<dbReference type="PROSITE" id="PS50920">
    <property type="entry name" value="SOLCAR"/>
    <property type="match status" value="1"/>
</dbReference>
<evidence type="ECO:0000256" key="1">
    <source>
        <dbReference type="ARBA" id="ARBA00004448"/>
    </source>
</evidence>
<evidence type="ECO:0000256" key="5">
    <source>
        <dbReference type="ARBA" id="ARBA00022989"/>
    </source>
</evidence>
<gene>
    <name evidence="10" type="ORF">llap_19366</name>
</gene>
<dbReference type="GO" id="GO:0005313">
    <property type="term" value="F:L-glutamate transmembrane transporter activity"/>
    <property type="evidence" value="ECO:0007669"/>
    <property type="project" value="TreeGrafter"/>
</dbReference>
<protein>
    <submittedName>
        <fullName evidence="10">Uncharacterized protein</fullName>
    </submittedName>
</protein>
<dbReference type="OrthoDB" id="2161at2759"/>
<dbReference type="PANTHER" id="PTHR45678">
    <property type="entry name" value="MITOCHONDRIAL 2-OXODICARBOXYLATE CARRIER 1-RELATED"/>
    <property type="match status" value="1"/>
</dbReference>
<keyword evidence="7 8" id="KW-0472">Membrane</keyword>
<dbReference type="GO" id="GO:0005743">
    <property type="term" value="C:mitochondrial inner membrane"/>
    <property type="evidence" value="ECO:0007669"/>
    <property type="project" value="UniProtKB-SubCell"/>
</dbReference>
<reference evidence="11" key="1">
    <citation type="submission" date="2017-11" db="EMBL/GenBank/DDBJ databases">
        <authorList>
            <person name="Lima N.C."/>
            <person name="Parody-Merino A.M."/>
            <person name="Battley P.F."/>
            <person name="Fidler A.E."/>
            <person name="Prosdocimi F."/>
        </authorList>
    </citation>
    <scope>NUCLEOTIDE SEQUENCE [LARGE SCALE GENOMIC DNA]</scope>
</reference>
<proteinExistence type="inferred from homology"/>